<dbReference type="InterPro" id="IPR003892">
    <property type="entry name" value="CUE"/>
</dbReference>
<dbReference type="OrthoDB" id="443981at2759"/>
<evidence type="ECO:0000313" key="4">
    <source>
        <dbReference type="EMBL" id="KPI39281.1"/>
    </source>
</evidence>
<dbReference type="Gene3D" id="3.30.1370.110">
    <property type="match status" value="1"/>
</dbReference>
<evidence type="ECO:0000259" key="3">
    <source>
        <dbReference type="PROSITE" id="PS51140"/>
    </source>
</evidence>
<comment type="caution">
    <text evidence="4">The sequence shown here is derived from an EMBL/GenBank/DDBJ whole genome shotgun (WGS) entry which is preliminary data.</text>
</comment>
<name>A0A0N0NLG7_9EURO</name>
<dbReference type="VEuPathDB" id="FungiDB:AB675_5278"/>
<dbReference type="PROSITE" id="PS51140">
    <property type="entry name" value="CUE"/>
    <property type="match status" value="1"/>
</dbReference>
<proteinExistence type="predicted"/>
<dbReference type="GO" id="GO:0043130">
    <property type="term" value="F:ubiquitin binding"/>
    <property type="evidence" value="ECO:0007669"/>
    <property type="project" value="InterPro"/>
</dbReference>
<dbReference type="InterPro" id="IPR058864">
    <property type="entry name" value="UBA_10"/>
</dbReference>
<dbReference type="PANTHER" id="PTHR46535:SF1">
    <property type="entry name" value="NEDD4-BINDING PROTEIN 2"/>
    <property type="match status" value="1"/>
</dbReference>
<keyword evidence="5" id="KW-1185">Reference proteome</keyword>
<feature type="region of interest" description="Disordered" evidence="1">
    <location>
        <begin position="182"/>
        <end position="217"/>
    </location>
</feature>
<dbReference type="GeneID" id="28737358"/>
<dbReference type="PANTHER" id="PTHR46535">
    <property type="entry name" value="NEDD4-BINDING PROTEIN 2"/>
    <property type="match status" value="1"/>
</dbReference>
<dbReference type="PROSITE" id="PS50828">
    <property type="entry name" value="SMR"/>
    <property type="match status" value="1"/>
</dbReference>
<feature type="domain" description="CUE" evidence="3">
    <location>
        <begin position="115"/>
        <end position="157"/>
    </location>
</feature>
<dbReference type="Pfam" id="PF26286">
    <property type="entry name" value="UBA_10"/>
    <property type="match status" value="1"/>
</dbReference>
<dbReference type="InterPro" id="IPR002625">
    <property type="entry name" value="Smr_dom"/>
</dbReference>
<evidence type="ECO:0000313" key="5">
    <source>
        <dbReference type="Proteomes" id="UP000038010"/>
    </source>
</evidence>
<dbReference type="GO" id="GO:0004519">
    <property type="term" value="F:endonuclease activity"/>
    <property type="evidence" value="ECO:0007669"/>
    <property type="project" value="TreeGrafter"/>
</dbReference>
<evidence type="ECO:0000256" key="1">
    <source>
        <dbReference type="SAM" id="MobiDB-lite"/>
    </source>
</evidence>
<dbReference type="InterPro" id="IPR013899">
    <property type="entry name" value="DUF1771"/>
</dbReference>
<accession>A0A0N0NLG7</accession>
<dbReference type="RefSeq" id="XP_017999244.1">
    <property type="nucleotide sequence ID" value="XM_018145478.1"/>
</dbReference>
<dbReference type="GO" id="GO:0005634">
    <property type="term" value="C:nucleus"/>
    <property type="evidence" value="ECO:0007669"/>
    <property type="project" value="TreeGrafter"/>
</dbReference>
<sequence>MTDSPPDLDALRKQHGPLLDDSVVYALASDYDLTKSDEELAFIQLLEELNNGAAIHEAANDESSTADHSTTDHDSRTTPETDLSRRNIASATSEFSNLNLSTSGDSLDEDLEHLSEADKRKYLNDLFPGTGKDQINQVLSANGSLRGAIDELLNVAFISAYNHDSEDARPANQGIEAFAEELRSERGRKQKRRKNRTTDASRTNSASSLRTHTPANSNAWSNDEVNFICSRTTLRAQVVSSVYHSKGANLSRTIQELATREKTKLPTFAEADALVQAQVEALTEDFPNVSLSTIQALLHLAQNIPSATGELLEAMLARHDHVDDPVPHGKLNGVVQYTPLKIDESDHHFVPSPTSTTASSSINPYANHSHAASQAFSSASAAYRRGKSDRLMGGAAAYYAGLGHEHVRRARAETAAAADALVTSQSSHNMIDLHGVSVSDAVRIARSGTTAWWEGLGDARYIGGSSNRGSFQIVTGVGTHSRNNAPRIGPAVARSLMNEGWKVEVGRGEMYVTGKARR</sequence>
<feature type="domain" description="Smr" evidence="2">
    <location>
        <begin position="431"/>
        <end position="515"/>
    </location>
</feature>
<feature type="compositionally biased region" description="Basic and acidic residues" evidence="1">
    <location>
        <begin position="69"/>
        <end position="85"/>
    </location>
</feature>
<evidence type="ECO:0000259" key="2">
    <source>
        <dbReference type="PROSITE" id="PS50828"/>
    </source>
</evidence>
<feature type="compositionally biased region" description="Polar residues" evidence="1">
    <location>
        <begin position="198"/>
        <end position="217"/>
    </location>
</feature>
<dbReference type="EMBL" id="LFJN01000015">
    <property type="protein sequence ID" value="KPI39281.1"/>
    <property type="molecule type" value="Genomic_DNA"/>
</dbReference>
<dbReference type="STRING" id="1664694.A0A0N0NLG7"/>
<dbReference type="AlphaFoldDB" id="A0A0N0NLG7"/>
<reference evidence="4 5" key="1">
    <citation type="submission" date="2015-06" db="EMBL/GenBank/DDBJ databases">
        <title>Draft genome of the ant-associated black yeast Phialophora attae CBS 131958.</title>
        <authorList>
            <person name="Moreno L.F."/>
            <person name="Stielow B.J."/>
            <person name="de Hoog S."/>
            <person name="Vicente V.A."/>
            <person name="Weiss V.A."/>
            <person name="de Vries M."/>
            <person name="Cruz L.M."/>
            <person name="Souza E.M."/>
        </authorList>
    </citation>
    <scope>NUCLEOTIDE SEQUENCE [LARGE SCALE GENOMIC DNA]</scope>
    <source>
        <strain evidence="4 5">CBS 131958</strain>
    </source>
</reference>
<dbReference type="InterPro" id="IPR036063">
    <property type="entry name" value="Smr_dom_sf"/>
</dbReference>
<dbReference type="Proteomes" id="UP000038010">
    <property type="component" value="Unassembled WGS sequence"/>
</dbReference>
<feature type="region of interest" description="Disordered" evidence="1">
    <location>
        <begin position="59"/>
        <end position="86"/>
    </location>
</feature>
<dbReference type="InterPro" id="IPR052772">
    <property type="entry name" value="Endo/PolyKinase_Domain-Protein"/>
</dbReference>
<gene>
    <name evidence="4" type="ORF">AB675_5278</name>
</gene>
<dbReference type="SMART" id="SM00463">
    <property type="entry name" value="SMR"/>
    <property type="match status" value="1"/>
</dbReference>
<protein>
    <submittedName>
        <fullName evidence="4">Smr domain-containing protein</fullName>
    </submittedName>
</protein>
<dbReference type="SUPFAM" id="SSF160443">
    <property type="entry name" value="SMR domain-like"/>
    <property type="match status" value="1"/>
</dbReference>
<dbReference type="SMART" id="SM01162">
    <property type="entry name" value="DUF1771"/>
    <property type="match status" value="1"/>
</dbReference>
<organism evidence="4 5">
    <name type="scientific">Cyphellophora attinorum</name>
    <dbReference type="NCBI Taxonomy" id="1664694"/>
    <lineage>
        <taxon>Eukaryota</taxon>
        <taxon>Fungi</taxon>
        <taxon>Dikarya</taxon>
        <taxon>Ascomycota</taxon>
        <taxon>Pezizomycotina</taxon>
        <taxon>Eurotiomycetes</taxon>
        <taxon>Chaetothyriomycetidae</taxon>
        <taxon>Chaetothyriales</taxon>
        <taxon>Cyphellophoraceae</taxon>
        <taxon>Cyphellophora</taxon>
    </lineage>
</organism>